<feature type="non-terminal residue" evidence="1">
    <location>
        <position position="1"/>
    </location>
</feature>
<evidence type="ECO:0000313" key="2">
    <source>
        <dbReference type="Proteomes" id="UP001249851"/>
    </source>
</evidence>
<dbReference type="Proteomes" id="UP001249851">
    <property type="component" value="Unassembled WGS sequence"/>
</dbReference>
<protein>
    <submittedName>
        <fullName evidence="1">AN1-type zinc finger protein 1</fullName>
    </submittedName>
</protein>
<name>A0AAD9PRJ4_ACRCE</name>
<dbReference type="AlphaFoldDB" id="A0AAD9PRJ4"/>
<sequence>MQQKSGMQCAFHDCKSELIQVTCEHCCCSYCLRHRHQVDHQCSSLPLKKARQSPEEKIQQIIGKDLSKEKKGRGGVRNEIMAAKVSLMKIKLKATGDVCIPQDERIYLRVLLPYGSNGQEIPMFFSK</sequence>
<comment type="caution">
    <text evidence="1">The sequence shown here is derived from an EMBL/GenBank/DDBJ whole genome shotgun (WGS) entry which is preliminary data.</text>
</comment>
<dbReference type="PANTHER" id="PTHR14677:SF37">
    <property type="entry name" value="AN1-TYPE ZINC FINGER PROTEIN 1"/>
    <property type="match status" value="1"/>
</dbReference>
<dbReference type="Gene3D" id="4.10.1110.10">
    <property type="entry name" value="AN1-like Zinc finger"/>
    <property type="match status" value="1"/>
</dbReference>
<accession>A0AAD9PRJ4</accession>
<dbReference type="GO" id="GO:0005737">
    <property type="term" value="C:cytoplasm"/>
    <property type="evidence" value="ECO:0007669"/>
    <property type="project" value="TreeGrafter"/>
</dbReference>
<reference evidence="1" key="1">
    <citation type="journal article" date="2023" name="G3 (Bethesda)">
        <title>Whole genome assembly and annotation of the endangered Caribbean coral Acropora cervicornis.</title>
        <authorList>
            <person name="Selwyn J.D."/>
            <person name="Vollmer S.V."/>
        </authorList>
    </citation>
    <scope>NUCLEOTIDE SEQUENCE</scope>
    <source>
        <strain evidence="1">K2</strain>
    </source>
</reference>
<dbReference type="SUPFAM" id="SSF118310">
    <property type="entry name" value="AN1-like Zinc finger"/>
    <property type="match status" value="1"/>
</dbReference>
<dbReference type="PANTHER" id="PTHR14677">
    <property type="entry name" value="ARSENITE INDUCUBLE RNA ASSOCIATED PROTEIN AIP-1-RELATED"/>
    <property type="match status" value="1"/>
</dbReference>
<evidence type="ECO:0000313" key="1">
    <source>
        <dbReference type="EMBL" id="KAK2547769.1"/>
    </source>
</evidence>
<gene>
    <name evidence="1" type="ORF">P5673_032177</name>
</gene>
<keyword evidence="2" id="KW-1185">Reference proteome</keyword>
<dbReference type="InterPro" id="IPR035896">
    <property type="entry name" value="AN1-like_Znf"/>
</dbReference>
<dbReference type="EMBL" id="JARQWQ010000168">
    <property type="protein sequence ID" value="KAK2547769.1"/>
    <property type="molecule type" value="Genomic_DNA"/>
</dbReference>
<organism evidence="1 2">
    <name type="scientific">Acropora cervicornis</name>
    <name type="common">Staghorn coral</name>
    <dbReference type="NCBI Taxonomy" id="6130"/>
    <lineage>
        <taxon>Eukaryota</taxon>
        <taxon>Metazoa</taxon>
        <taxon>Cnidaria</taxon>
        <taxon>Anthozoa</taxon>
        <taxon>Hexacorallia</taxon>
        <taxon>Scleractinia</taxon>
        <taxon>Astrocoeniina</taxon>
        <taxon>Acroporidae</taxon>
        <taxon>Acropora</taxon>
    </lineage>
</organism>
<proteinExistence type="predicted"/>
<reference evidence="1" key="2">
    <citation type="journal article" date="2023" name="Science">
        <title>Genomic signatures of disease resistance in endangered staghorn corals.</title>
        <authorList>
            <person name="Vollmer S.V."/>
            <person name="Selwyn J.D."/>
            <person name="Despard B.A."/>
            <person name="Roesel C.L."/>
        </authorList>
    </citation>
    <scope>NUCLEOTIDE SEQUENCE</scope>
    <source>
        <strain evidence="1">K2</strain>
    </source>
</reference>